<evidence type="ECO:0000313" key="2">
    <source>
        <dbReference type="Proteomes" id="UP000009168"/>
    </source>
</evidence>
<dbReference type="RefSeq" id="XP_012651242.1">
    <property type="nucleotide sequence ID" value="XM_012795788.1"/>
</dbReference>
<dbReference type="EMBL" id="GG662840">
    <property type="protein sequence ID" value="EWS76195.1"/>
    <property type="molecule type" value="Genomic_DNA"/>
</dbReference>
<dbReference type="InParanoid" id="W7X9V5"/>
<reference evidence="2" key="1">
    <citation type="journal article" date="2006" name="PLoS Biol.">
        <title>Macronuclear genome sequence of the ciliate Tetrahymena thermophila, a model eukaryote.</title>
        <authorList>
            <person name="Eisen J.A."/>
            <person name="Coyne R.S."/>
            <person name="Wu M."/>
            <person name="Wu D."/>
            <person name="Thiagarajan M."/>
            <person name="Wortman J.R."/>
            <person name="Badger J.H."/>
            <person name="Ren Q."/>
            <person name="Amedeo P."/>
            <person name="Jones K.M."/>
            <person name="Tallon L.J."/>
            <person name="Delcher A.L."/>
            <person name="Salzberg S.L."/>
            <person name="Silva J.C."/>
            <person name="Haas B.J."/>
            <person name="Majoros W.H."/>
            <person name="Farzad M."/>
            <person name="Carlton J.M."/>
            <person name="Smith R.K. Jr."/>
            <person name="Garg J."/>
            <person name="Pearlman R.E."/>
            <person name="Karrer K.M."/>
            <person name="Sun L."/>
            <person name="Manning G."/>
            <person name="Elde N.C."/>
            <person name="Turkewitz A.P."/>
            <person name="Asai D.J."/>
            <person name="Wilkes D.E."/>
            <person name="Wang Y."/>
            <person name="Cai H."/>
            <person name="Collins K."/>
            <person name="Stewart B.A."/>
            <person name="Lee S.R."/>
            <person name="Wilamowska K."/>
            <person name="Weinberg Z."/>
            <person name="Ruzzo W.L."/>
            <person name="Wloga D."/>
            <person name="Gaertig J."/>
            <person name="Frankel J."/>
            <person name="Tsao C.-C."/>
            <person name="Gorovsky M.A."/>
            <person name="Keeling P.J."/>
            <person name="Waller R.F."/>
            <person name="Patron N.J."/>
            <person name="Cherry J.M."/>
            <person name="Stover N.A."/>
            <person name="Krieger C.J."/>
            <person name="del Toro C."/>
            <person name="Ryder H.F."/>
            <person name="Williamson S.C."/>
            <person name="Barbeau R.A."/>
            <person name="Hamilton E.P."/>
            <person name="Orias E."/>
        </authorList>
    </citation>
    <scope>NUCLEOTIDE SEQUENCE [LARGE SCALE GENOMIC DNA]</scope>
    <source>
        <strain evidence="2">SB210</strain>
    </source>
</reference>
<sequence length="142" mass="17506">MAKNQFLFISCLQQIKHFKQFQFVFKADICYKIFEQKNFFQFLFQQRLKKEIKNQVHNNLKYDFLVKMRVPQSNYIDEEQKINSEAEKSVEKQKILQQSIFNYYCIICRLFIFQAPYLLKIKYQIYNCKQNKLKSNVHLQYI</sequence>
<evidence type="ECO:0000313" key="1">
    <source>
        <dbReference type="EMBL" id="EWS76195.1"/>
    </source>
</evidence>
<gene>
    <name evidence="1" type="ORF">TTHERM_000170439</name>
</gene>
<dbReference type="AlphaFoldDB" id="W7X9V5"/>
<name>W7X9V5_TETTS</name>
<accession>W7X9V5</accession>
<keyword evidence="2" id="KW-1185">Reference proteome</keyword>
<dbReference type="KEGG" id="tet:TTHERM_000170439"/>
<proteinExistence type="predicted"/>
<dbReference type="GeneID" id="24437654"/>
<dbReference type="Proteomes" id="UP000009168">
    <property type="component" value="Unassembled WGS sequence"/>
</dbReference>
<organism evidence="1 2">
    <name type="scientific">Tetrahymena thermophila (strain SB210)</name>
    <dbReference type="NCBI Taxonomy" id="312017"/>
    <lineage>
        <taxon>Eukaryota</taxon>
        <taxon>Sar</taxon>
        <taxon>Alveolata</taxon>
        <taxon>Ciliophora</taxon>
        <taxon>Intramacronucleata</taxon>
        <taxon>Oligohymenophorea</taxon>
        <taxon>Hymenostomatida</taxon>
        <taxon>Tetrahymenina</taxon>
        <taxon>Tetrahymenidae</taxon>
        <taxon>Tetrahymena</taxon>
    </lineage>
</organism>
<protein>
    <submittedName>
        <fullName evidence="1">Uncharacterized protein</fullName>
    </submittedName>
</protein>